<evidence type="ECO:0000313" key="4">
    <source>
        <dbReference type="Proteomes" id="UP000001059"/>
    </source>
</evidence>
<gene>
    <name evidence="3" type="ordered locus">Mmah_1833</name>
</gene>
<dbReference type="EMBL" id="CP001994">
    <property type="protein sequence ID" value="ADE37328.1"/>
    <property type="molecule type" value="Genomic_DNA"/>
</dbReference>
<evidence type="ECO:0000256" key="1">
    <source>
        <dbReference type="SAM" id="MobiDB-lite"/>
    </source>
</evidence>
<keyword evidence="2" id="KW-1133">Transmembrane helix</keyword>
<protein>
    <submittedName>
        <fullName evidence="3">Uncharacterized protein</fullName>
    </submittedName>
</protein>
<accession>D5E840</accession>
<dbReference type="OrthoDB" id="219562at2157"/>
<dbReference type="GeneID" id="8984018"/>
<dbReference type="HOGENOM" id="CLU_257657_0_0_2"/>
<keyword evidence="2" id="KW-0812">Transmembrane</keyword>
<feature type="transmembrane region" description="Helical" evidence="2">
    <location>
        <begin position="12"/>
        <end position="30"/>
    </location>
</feature>
<feature type="compositionally biased region" description="Low complexity" evidence="1">
    <location>
        <begin position="492"/>
        <end position="504"/>
    </location>
</feature>
<feature type="region of interest" description="Disordered" evidence="1">
    <location>
        <begin position="492"/>
        <end position="513"/>
    </location>
</feature>
<organism evidence="3 4">
    <name type="scientific">Methanohalophilus mahii (strain ATCC 35705 / DSM 5219 / SLP)</name>
    <dbReference type="NCBI Taxonomy" id="547558"/>
    <lineage>
        <taxon>Archaea</taxon>
        <taxon>Methanobacteriati</taxon>
        <taxon>Methanobacteriota</taxon>
        <taxon>Stenosarchaea group</taxon>
        <taxon>Methanomicrobia</taxon>
        <taxon>Methanosarcinales</taxon>
        <taxon>Methanosarcinaceae</taxon>
        <taxon>Methanohalophilus</taxon>
    </lineage>
</organism>
<name>D5E840_METMS</name>
<keyword evidence="4" id="KW-1185">Reference proteome</keyword>
<dbReference type="RefSeq" id="WP_013038270.1">
    <property type="nucleotide sequence ID" value="NC_014002.1"/>
</dbReference>
<sequence>MQTNRDTNIRPFLLVVLIFLISAIVVMPTGCLDNGTDDEDIIPETEPESATDMTETVDSGDFTVPGGTYGDVTIDGDTDGLITLGSDVVIEGDLTVNTPHATVDNHAQVDGTINIDAVAPNTWNQYGDANQINVNAENATVNLISGTINQEVTVTQRATIVASENASIPSITITAGAEGSHIGGTYGGDLNINGDTDGLITLGSDVVIEGDLTVNTPHATVDNHAQVDGTINIDAVAPNTWNQYGDANQINANAENATVNLISGTINQEVTVTQRATVVASENASIPSITITAGAEGSHVSSEVEVDVNNDGVEITVEGLVNASDKGKASEALETIKAKPGLGSSGGSSDSSTPDDTPDDLNIKVESGDETIASGTYADGSITGESDGTLTIEDVIFEGNLDIDMKNITTVDINDDVTIEGDLTVNTPNATVNNEATVDGDIDIDAVSTNTWNQNGGSANNINVNAEGATVNLNNTNVPSVTINVRSNLVSSGSTGTSVSVTDGADGAHIESDRPNVTVSTSVNISVAGSINASDVDGEGTVDSRTARGNLELNETLVSNDELSSLKITYTLGENLSNGNVNISIPGDIYVHSAENYSINVDDGNVSFGSGVFNISNVANGTETIELSLSNLTEVTGNHVFSFSANATKAEEGTSIDATSVLMVVDTPESFEFDIRQGSIQFELSEINNSANEPVDLSKLEIDGDNSKITFLNTSDDELTTFNFSMLGIDEPKQPRNFTVEDMILEDRAVDGGTAYEAFIDGFLKDKIDKNFTGQLSGTYDGLEFSIEPSDHMEFTNMEAINTSVDVGIGKFVTETHIDTDEEEIPGEEVILFAKGDTITEKLEGMFSAEGNLSVNISIASTSNPSVIALNGFANDTGSSDVVFNVSKGTQNLTTENLTVRIHDPLDLKAHYAVVGMVGEESPVAEPLAYSFDSNTLTATYNQSNLKDYRDSINNETGADLDILGGVRDDFARYFKSLNNAAGVSTIQYNETDYTWNESKGHFEETGDLSTLVSAAVEDAESEIIGADGDYSDFEFSPYNFTIDGEELTVNLESSDEDDWESILELFEKETASISDADVKIEEGSIVFNYTFFNESGEPISYSAATGSPYDLNITDSTVMLYNDTNDSAKTDNISLQDIGEFGDDGKVTYQNLTEVGNAFNVSFSEWEGAPTHIVLNLAGGDDEYSYSSNIEVEFDTGDKEVFESLLTTVEDQNISDANVSIEEGSIVFNYTFFNESGEPISYSDATGSPYDLNTTASTVMLYNDTNGSDETDKISLQDIGEFEGDGNITYQNLTEVGNAFNASFSEWQGAPTHIVLNLTGGHGEQAWDLDKEVEFDTGDKEVFESLIEYP</sequence>
<evidence type="ECO:0000313" key="3">
    <source>
        <dbReference type="EMBL" id="ADE37328.1"/>
    </source>
</evidence>
<feature type="region of interest" description="Disordered" evidence="1">
    <location>
        <begin position="337"/>
        <end position="385"/>
    </location>
</feature>
<keyword evidence="2" id="KW-0472">Membrane</keyword>
<dbReference type="KEGG" id="mmh:Mmah_1833"/>
<dbReference type="Proteomes" id="UP000001059">
    <property type="component" value="Chromosome"/>
</dbReference>
<reference evidence="3 4" key="1">
    <citation type="submission" date="2010-03" db="EMBL/GenBank/DDBJ databases">
        <title>The complete genome of Methanohalophilus mahii DSM 5219.</title>
        <authorList>
            <consortium name="US DOE Joint Genome Institute (JGI-PGF)"/>
            <person name="Lucas S."/>
            <person name="Copeland A."/>
            <person name="Lapidus A."/>
            <person name="Glavina del Rio T."/>
            <person name="Dalin E."/>
            <person name="Tice H."/>
            <person name="Bruce D."/>
            <person name="Goodwin L."/>
            <person name="Pitluck S."/>
            <person name="Kyrpides N."/>
            <person name="Mavromatis K."/>
            <person name="Ivanova N."/>
            <person name="Lykidis A."/>
            <person name="Saunders E."/>
            <person name="Brettin T."/>
            <person name="Detter J.C."/>
            <person name="Han C."/>
            <person name="Land M."/>
            <person name="Hauser L."/>
            <person name="Markowitz V."/>
            <person name="Cheng J.-F."/>
            <person name="Hugenholtz P."/>
            <person name="Woyke T."/>
            <person name="Wu D."/>
            <person name="Spring S."/>
            <person name="Schneider S."/>
            <person name="Schroeder M."/>
            <person name="Klenk H.-P."/>
            <person name="Eisen J.A."/>
        </authorList>
    </citation>
    <scope>NUCLEOTIDE SEQUENCE [LARGE SCALE GENOMIC DNA]</scope>
    <source>
        <strain evidence="4">ATCC 35705 / DSM 5219 / SLP</strain>
    </source>
</reference>
<evidence type="ECO:0000256" key="2">
    <source>
        <dbReference type="SAM" id="Phobius"/>
    </source>
</evidence>
<proteinExistence type="predicted"/>